<accession>A0A9N8VWX2</accession>
<dbReference type="PANTHER" id="PTHR12692">
    <property type="entry name" value="DOLICHYL-DIPHOSPHOOLIGOSACCHARIDE--PROTEIN GLYCOSYLTRANSFERASE-RELATED"/>
    <property type="match status" value="1"/>
</dbReference>
<dbReference type="PANTHER" id="PTHR12692:SF0">
    <property type="entry name" value="GH11935P"/>
    <property type="match status" value="1"/>
</dbReference>
<comment type="function">
    <text evidence="1">Subunit of the oligosaccharyl transferase (OST) complex that catalyzes the initial transfer of a defined glycan (Glc(3)Man(9)GlcNAc(2) in eukaryotes) from the lipid carrier dolichol-pyrophosphate to an asparagine residue within an Asn-X-Ser/Thr consensus motif in nascent polypeptide chains, the first step in protein N-glycosylation. N-glycosylation occurs cotranslationally and the complex associates with the Sec61 complex at the channel-forming translocon complex that mediates protein translocation across the endoplasmic reticulum (ER). All subunits are required for a maximal enzyme activity.</text>
</comment>
<dbReference type="InterPro" id="IPR036249">
    <property type="entry name" value="Thioredoxin-like_sf"/>
</dbReference>
<evidence type="ECO:0000256" key="9">
    <source>
        <dbReference type="SAM" id="Phobius"/>
    </source>
</evidence>
<feature type="chain" id="PRO_5040256026" evidence="10">
    <location>
        <begin position="27"/>
        <end position="316"/>
    </location>
</feature>
<evidence type="ECO:0000256" key="7">
    <source>
        <dbReference type="ARBA" id="ARBA00022989"/>
    </source>
</evidence>
<keyword evidence="6" id="KW-0256">Endoplasmic reticulum</keyword>
<evidence type="ECO:0000256" key="5">
    <source>
        <dbReference type="ARBA" id="ARBA00022729"/>
    </source>
</evidence>
<dbReference type="Proteomes" id="UP000789508">
    <property type="component" value="Unassembled WGS sequence"/>
</dbReference>
<feature type="transmembrane region" description="Helical" evidence="9">
    <location>
        <begin position="185"/>
        <end position="206"/>
    </location>
</feature>
<evidence type="ECO:0000313" key="12">
    <source>
        <dbReference type="Proteomes" id="UP000789508"/>
    </source>
</evidence>
<dbReference type="OrthoDB" id="67566at2759"/>
<evidence type="ECO:0000256" key="6">
    <source>
        <dbReference type="ARBA" id="ARBA00022824"/>
    </source>
</evidence>
<keyword evidence="5 10" id="KW-0732">Signal</keyword>
<organism evidence="11 12">
    <name type="scientific">Ambispora leptoticha</name>
    <dbReference type="NCBI Taxonomy" id="144679"/>
    <lineage>
        <taxon>Eukaryota</taxon>
        <taxon>Fungi</taxon>
        <taxon>Fungi incertae sedis</taxon>
        <taxon>Mucoromycota</taxon>
        <taxon>Glomeromycotina</taxon>
        <taxon>Glomeromycetes</taxon>
        <taxon>Archaeosporales</taxon>
        <taxon>Ambisporaceae</taxon>
        <taxon>Ambispora</taxon>
    </lineage>
</organism>
<evidence type="ECO:0000256" key="4">
    <source>
        <dbReference type="ARBA" id="ARBA00022692"/>
    </source>
</evidence>
<dbReference type="InterPro" id="IPR021149">
    <property type="entry name" value="OligosaccharylTrfase_OST3/OST6"/>
</dbReference>
<dbReference type="Pfam" id="PF04756">
    <property type="entry name" value="OST3_OST6"/>
    <property type="match status" value="1"/>
</dbReference>
<evidence type="ECO:0000256" key="8">
    <source>
        <dbReference type="ARBA" id="ARBA00023136"/>
    </source>
</evidence>
<comment type="subcellular location">
    <subcellularLocation>
        <location evidence="2">Endoplasmic reticulum membrane</location>
        <topology evidence="2">Multi-pass membrane protein</topology>
    </subcellularLocation>
</comment>
<evidence type="ECO:0000256" key="10">
    <source>
        <dbReference type="SAM" id="SignalP"/>
    </source>
</evidence>
<proteinExistence type="inferred from homology"/>
<keyword evidence="7 9" id="KW-1133">Transmembrane helix</keyword>
<dbReference type="AlphaFoldDB" id="A0A9N8VWX2"/>
<feature type="signal peptide" evidence="10">
    <location>
        <begin position="1"/>
        <end position="26"/>
    </location>
</feature>
<dbReference type="SUPFAM" id="SSF52833">
    <property type="entry name" value="Thioredoxin-like"/>
    <property type="match status" value="1"/>
</dbReference>
<comment type="similarity">
    <text evidence="3">Belongs to the OST3/OST6 family.</text>
</comment>
<feature type="transmembrane region" description="Helical" evidence="9">
    <location>
        <begin position="218"/>
        <end position="236"/>
    </location>
</feature>
<keyword evidence="4 9" id="KW-0812">Transmembrane</keyword>
<comment type="caution">
    <text evidence="11">The sequence shown here is derived from an EMBL/GenBank/DDBJ whole genome shotgun (WGS) entry which is preliminary data.</text>
</comment>
<evidence type="ECO:0000313" key="11">
    <source>
        <dbReference type="EMBL" id="CAG8469311.1"/>
    </source>
</evidence>
<evidence type="ECO:0000256" key="2">
    <source>
        <dbReference type="ARBA" id="ARBA00004477"/>
    </source>
</evidence>
<reference evidence="11" key="1">
    <citation type="submission" date="2021-06" db="EMBL/GenBank/DDBJ databases">
        <authorList>
            <person name="Kallberg Y."/>
            <person name="Tangrot J."/>
            <person name="Rosling A."/>
        </authorList>
    </citation>
    <scope>NUCLEOTIDE SEQUENCE</scope>
    <source>
        <strain evidence="11">FL130A</strain>
    </source>
</reference>
<evidence type="ECO:0000256" key="3">
    <source>
        <dbReference type="ARBA" id="ARBA00009561"/>
    </source>
</evidence>
<dbReference type="Gene3D" id="3.40.30.10">
    <property type="entry name" value="Glutaredoxin"/>
    <property type="match status" value="1"/>
</dbReference>
<dbReference type="EMBL" id="CAJVPS010000247">
    <property type="protein sequence ID" value="CAG8469311.1"/>
    <property type="molecule type" value="Genomic_DNA"/>
</dbReference>
<dbReference type="GO" id="GO:0018279">
    <property type="term" value="P:protein N-linked glycosylation via asparagine"/>
    <property type="evidence" value="ECO:0007669"/>
    <property type="project" value="TreeGrafter"/>
</dbReference>
<name>A0A9N8VWX2_9GLOM</name>
<dbReference type="GO" id="GO:0008250">
    <property type="term" value="C:oligosaccharyltransferase complex"/>
    <property type="evidence" value="ECO:0007669"/>
    <property type="project" value="TreeGrafter"/>
</dbReference>
<sequence length="316" mass="36000">MTVKKFVLFFLVCLIFATIRIQYSSAAKPLLLERKLHKLNEQVRKHDGFVELDSDLFDEFLAKPRNYSFVVLLTALDSSINCHPCREFDPEFRLVAKSWQKTDNPSRLFFGILDYKNGREIYNKLKQNTAPSLWYYPALEGPFAKDVSEPDKYDFSSKGFRAEEFASYLSSHLGVQVPVKRPPNYFMLMLSVFFLTGALAAIKLLFPLVRGIFESKNTWAAISLVIILMMISGHMWNHIRTPPYVTSNGGHINYIAGGFQNQYGLESQIVAIMYGTCAFSIVSLTVAVPKMEDRMKQRFALDGNPSGNVQPHIRVV</sequence>
<evidence type="ECO:0000256" key="1">
    <source>
        <dbReference type="ARBA" id="ARBA00002791"/>
    </source>
</evidence>
<gene>
    <name evidence="11" type="ORF">ALEPTO_LOCUS1933</name>
</gene>
<keyword evidence="12" id="KW-1185">Reference proteome</keyword>
<feature type="transmembrane region" description="Helical" evidence="9">
    <location>
        <begin position="269"/>
        <end position="288"/>
    </location>
</feature>
<protein>
    <submittedName>
        <fullName evidence="11">12028_t:CDS:1</fullName>
    </submittedName>
</protein>
<keyword evidence="8 9" id="KW-0472">Membrane</keyword>